<proteinExistence type="predicted"/>
<comment type="caution">
    <text evidence="2">The sequence shown here is derived from an EMBL/GenBank/DDBJ whole genome shotgun (WGS) entry which is preliminary data.</text>
</comment>
<dbReference type="EMBL" id="ASHM01257679">
    <property type="protein sequence ID" value="PNX69779.1"/>
    <property type="molecule type" value="Genomic_DNA"/>
</dbReference>
<reference evidence="2 3" key="2">
    <citation type="journal article" date="2017" name="Front. Plant Sci.">
        <title>Gene Classification and Mining of Molecular Markers Useful in Red Clover (Trifolium pratense) Breeding.</title>
        <authorList>
            <person name="Istvanek J."/>
            <person name="Dluhosova J."/>
            <person name="Dluhos P."/>
            <person name="Patkova L."/>
            <person name="Nedelnik J."/>
            <person name="Repkova J."/>
        </authorList>
    </citation>
    <scope>NUCLEOTIDE SEQUENCE [LARGE SCALE GENOMIC DNA]</scope>
    <source>
        <strain evidence="3">cv. Tatra</strain>
        <tissue evidence="2">Young leaves</tissue>
    </source>
</reference>
<sequence length="51" mass="5431">MDDDDDFALADSFINFDYAATAAAYSPTTSDNNNNNPPDLPIVESGSSDLD</sequence>
<protein>
    <submittedName>
        <fullName evidence="2">Uncharacterized protein</fullName>
    </submittedName>
</protein>
<reference evidence="2 3" key="1">
    <citation type="journal article" date="2014" name="Am. J. Bot.">
        <title>Genome assembly and annotation for red clover (Trifolium pratense; Fabaceae).</title>
        <authorList>
            <person name="Istvanek J."/>
            <person name="Jaros M."/>
            <person name="Krenek A."/>
            <person name="Repkova J."/>
        </authorList>
    </citation>
    <scope>NUCLEOTIDE SEQUENCE [LARGE SCALE GENOMIC DNA]</scope>
    <source>
        <strain evidence="3">cv. Tatra</strain>
        <tissue evidence="2">Young leaves</tissue>
    </source>
</reference>
<evidence type="ECO:0000256" key="1">
    <source>
        <dbReference type="SAM" id="MobiDB-lite"/>
    </source>
</evidence>
<organism evidence="2 3">
    <name type="scientific">Trifolium pratense</name>
    <name type="common">Red clover</name>
    <dbReference type="NCBI Taxonomy" id="57577"/>
    <lineage>
        <taxon>Eukaryota</taxon>
        <taxon>Viridiplantae</taxon>
        <taxon>Streptophyta</taxon>
        <taxon>Embryophyta</taxon>
        <taxon>Tracheophyta</taxon>
        <taxon>Spermatophyta</taxon>
        <taxon>Magnoliopsida</taxon>
        <taxon>eudicotyledons</taxon>
        <taxon>Gunneridae</taxon>
        <taxon>Pentapetalae</taxon>
        <taxon>rosids</taxon>
        <taxon>fabids</taxon>
        <taxon>Fabales</taxon>
        <taxon>Fabaceae</taxon>
        <taxon>Papilionoideae</taxon>
        <taxon>50 kb inversion clade</taxon>
        <taxon>NPAAA clade</taxon>
        <taxon>Hologalegina</taxon>
        <taxon>IRL clade</taxon>
        <taxon>Trifolieae</taxon>
        <taxon>Trifolium</taxon>
    </lineage>
</organism>
<accession>A0A2K3KU25</accession>
<dbReference type="AlphaFoldDB" id="A0A2K3KU25"/>
<feature type="non-terminal residue" evidence="2">
    <location>
        <position position="51"/>
    </location>
</feature>
<dbReference type="Proteomes" id="UP000236291">
    <property type="component" value="Unassembled WGS sequence"/>
</dbReference>
<gene>
    <name evidence="2" type="ORF">L195_g064590</name>
</gene>
<evidence type="ECO:0000313" key="3">
    <source>
        <dbReference type="Proteomes" id="UP000236291"/>
    </source>
</evidence>
<evidence type="ECO:0000313" key="2">
    <source>
        <dbReference type="EMBL" id="PNX69779.1"/>
    </source>
</evidence>
<name>A0A2K3KU25_TRIPR</name>
<feature type="region of interest" description="Disordered" evidence="1">
    <location>
        <begin position="25"/>
        <end position="51"/>
    </location>
</feature>
<feature type="compositionally biased region" description="Low complexity" evidence="1">
    <location>
        <begin position="25"/>
        <end position="37"/>
    </location>
</feature>